<dbReference type="PANTHER" id="PTHR39594">
    <property type="entry name" value="PROTEIN YCHQ"/>
    <property type="match status" value="1"/>
</dbReference>
<dbReference type="InterPro" id="IPR007360">
    <property type="entry name" value="SirB"/>
</dbReference>
<feature type="transmembrane region" description="Helical" evidence="1">
    <location>
        <begin position="49"/>
        <end position="68"/>
    </location>
</feature>
<dbReference type="PIRSF" id="PIRSF005610">
    <property type="entry name" value="SirB"/>
    <property type="match status" value="1"/>
</dbReference>
<dbReference type="GO" id="GO:0005886">
    <property type="term" value="C:plasma membrane"/>
    <property type="evidence" value="ECO:0007669"/>
    <property type="project" value="TreeGrafter"/>
</dbReference>
<sequence length="127" mass="13883">MYMYPLLLKLHLGLVSLCFLSFLLRTYWGLAHSAMLASVPALKAHKLVTLLMLLSALALCVAVGQYPITDAWLTEKLLLLAAYVGFAMLAFKPYALAKQRYIFAGIACGLFAVILIIAKSHSPLLLG</sequence>
<evidence type="ECO:0000313" key="2">
    <source>
        <dbReference type="EMBL" id="NMH66641.1"/>
    </source>
</evidence>
<protein>
    <submittedName>
        <fullName evidence="2">SirB2 family protein</fullName>
    </submittedName>
</protein>
<evidence type="ECO:0000256" key="1">
    <source>
        <dbReference type="SAM" id="Phobius"/>
    </source>
</evidence>
<organism evidence="2 3">
    <name type="scientific">Shewanella salipaludis</name>
    <dbReference type="NCBI Taxonomy" id="2723052"/>
    <lineage>
        <taxon>Bacteria</taxon>
        <taxon>Pseudomonadati</taxon>
        <taxon>Pseudomonadota</taxon>
        <taxon>Gammaproteobacteria</taxon>
        <taxon>Alteromonadales</taxon>
        <taxon>Shewanellaceae</taxon>
        <taxon>Shewanella</taxon>
    </lineage>
</organism>
<accession>A0A972FVR2</accession>
<evidence type="ECO:0000313" key="3">
    <source>
        <dbReference type="Proteomes" id="UP000737113"/>
    </source>
</evidence>
<dbReference type="Proteomes" id="UP000737113">
    <property type="component" value="Unassembled WGS sequence"/>
</dbReference>
<gene>
    <name evidence="2" type="ORF">HC757_15910</name>
</gene>
<name>A0A972FVR2_9GAMM</name>
<feature type="transmembrane region" description="Helical" evidence="1">
    <location>
        <begin position="101"/>
        <end position="118"/>
    </location>
</feature>
<keyword evidence="3" id="KW-1185">Reference proteome</keyword>
<keyword evidence="1" id="KW-0812">Transmembrane</keyword>
<proteinExistence type="predicted"/>
<feature type="transmembrane region" description="Helical" evidence="1">
    <location>
        <begin position="77"/>
        <end position="95"/>
    </location>
</feature>
<keyword evidence="1" id="KW-1133">Transmembrane helix</keyword>
<dbReference type="PANTHER" id="PTHR39594:SF1">
    <property type="entry name" value="PROTEIN YCHQ"/>
    <property type="match status" value="1"/>
</dbReference>
<reference evidence="2" key="1">
    <citation type="submission" date="2020-04" db="EMBL/GenBank/DDBJ databases">
        <title>Description of Shewanella salipaludis sp. nov., isolated from a salt marsh.</title>
        <authorList>
            <person name="Park S."/>
            <person name="Yoon J.-H."/>
        </authorList>
    </citation>
    <scope>NUCLEOTIDE SEQUENCE</scope>
    <source>
        <strain evidence="2">SHSM-M6</strain>
    </source>
</reference>
<dbReference type="EMBL" id="JAAXYH010000014">
    <property type="protein sequence ID" value="NMH66641.1"/>
    <property type="molecule type" value="Genomic_DNA"/>
</dbReference>
<comment type="caution">
    <text evidence="2">The sequence shown here is derived from an EMBL/GenBank/DDBJ whole genome shotgun (WGS) entry which is preliminary data.</text>
</comment>
<dbReference type="Pfam" id="PF04247">
    <property type="entry name" value="SirB"/>
    <property type="match status" value="1"/>
</dbReference>
<keyword evidence="1" id="KW-0472">Membrane</keyword>
<dbReference type="AlphaFoldDB" id="A0A972FVR2"/>